<sequence length="52" mass="5864">MGACSVIQVKIVIKAYLQRLVFEIKGSELKAIISPAYQELNSFLTFKKLFVS</sequence>
<dbReference type="Proteomes" id="UP000011135">
    <property type="component" value="Unassembled WGS sequence"/>
</dbReference>
<evidence type="ECO:0000313" key="1">
    <source>
        <dbReference type="EMBL" id="ELR69789.1"/>
    </source>
</evidence>
<protein>
    <submittedName>
        <fullName evidence="1">Uncharacterized protein</fullName>
    </submittedName>
</protein>
<keyword evidence="2" id="KW-1185">Reference proteome</keyword>
<dbReference type="EMBL" id="AMZN01000068">
    <property type="protein sequence ID" value="ELR69789.1"/>
    <property type="molecule type" value="Genomic_DNA"/>
</dbReference>
<reference evidence="1 2" key="1">
    <citation type="submission" date="2012-12" db="EMBL/GenBank/DDBJ databases">
        <title>Genome assembly of Fulvivirga imtechensis AK7.</title>
        <authorList>
            <person name="Nupur N."/>
            <person name="Khatri I."/>
            <person name="Kumar R."/>
            <person name="Subramanian S."/>
            <person name="Pinnaka A."/>
        </authorList>
    </citation>
    <scope>NUCLEOTIDE SEQUENCE [LARGE SCALE GENOMIC DNA]</scope>
    <source>
        <strain evidence="1 2">AK7</strain>
    </source>
</reference>
<gene>
    <name evidence="1" type="ORF">C900_04636</name>
</gene>
<name>L8JQP3_9BACT</name>
<evidence type="ECO:0000313" key="2">
    <source>
        <dbReference type="Proteomes" id="UP000011135"/>
    </source>
</evidence>
<comment type="caution">
    <text evidence="1">The sequence shown here is derived from an EMBL/GenBank/DDBJ whole genome shotgun (WGS) entry which is preliminary data.</text>
</comment>
<dbReference type="STRING" id="1237149.C900_04636"/>
<accession>L8JQP3</accession>
<organism evidence="1 2">
    <name type="scientific">Fulvivirga imtechensis AK7</name>
    <dbReference type="NCBI Taxonomy" id="1237149"/>
    <lineage>
        <taxon>Bacteria</taxon>
        <taxon>Pseudomonadati</taxon>
        <taxon>Bacteroidota</taxon>
        <taxon>Cytophagia</taxon>
        <taxon>Cytophagales</taxon>
        <taxon>Fulvivirgaceae</taxon>
        <taxon>Fulvivirga</taxon>
    </lineage>
</organism>
<dbReference type="AlphaFoldDB" id="L8JQP3"/>
<proteinExistence type="predicted"/>